<comment type="caution">
    <text evidence="1">The sequence shown here is derived from an EMBL/GenBank/DDBJ whole genome shotgun (WGS) entry which is preliminary data.</text>
</comment>
<protein>
    <submittedName>
        <fullName evidence="1">Uncharacterized protein</fullName>
    </submittedName>
</protein>
<reference evidence="1" key="1">
    <citation type="submission" date="2021-03" db="EMBL/GenBank/DDBJ databases">
        <title>Whole genome shotgun sequence of Actinoplanes auranticolor NBRC 12245.</title>
        <authorList>
            <person name="Komaki H."/>
            <person name="Tamura T."/>
        </authorList>
    </citation>
    <scope>NUCLEOTIDE SEQUENCE</scope>
    <source>
        <strain evidence="1">NBRC 12245</strain>
    </source>
</reference>
<dbReference type="EMBL" id="BOQL01000018">
    <property type="protein sequence ID" value="GIM65953.1"/>
    <property type="molecule type" value="Genomic_DNA"/>
</dbReference>
<dbReference type="Proteomes" id="UP000681340">
    <property type="component" value="Unassembled WGS sequence"/>
</dbReference>
<evidence type="ECO:0000313" key="1">
    <source>
        <dbReference type="EMBL" id="GIM65953.1"/>
    </source>
</evidence>
<proteinExistence type="predicted"/>
<organism evidence="1 2">
    <name type="scientific">Actinoplanes auranticolor</name>
    <dbReference type="NCBI Taxonomy" id="47988"/>
    <lineage>
        <taxon>Bacteria</taxon>
        <taxon>Bacillati</taxon>
        <taxon>Actinomycetota</taxon>
        <taxon>Actinomycetes</taxon>
        <taxon>Micromonosporales</taxon>
        <taxon>Micromonosporaceae</taxon>
        <taxon>Actinoplanes</taxon>
    </lineage>
</organism>
<keyword evidence="2" id="KW-1185">Reference proteome</keyword>
<gene>
    <name evidence="1" type="ORF">Aau02nite_20900</name>
</gene>
<evidence type="ECO:0000313" key="2">
    <source>
        <dbReference type="Proteomes" id="UP000681340"/>
    </source>
</evidence>
<accession>A0A919VJY2</accession>
<dbReference type="AlphaFoldDB" id="A0A919VJY2"/>
<name>A0A919VJY2_9ACTN</name>
<sequence length="77" mass="8724">MQLLQLFPVAAVVEGGADHGIESSRQVTAIQRGSNLGRRGRWRILEDAMFMRHPRIVPSASRHAVDVMTRDLRLLIY</sequence>